<dbReference type="Pfam" id="PF07702">
    <property type="entry name" value="UTRA"/>
    <property type="match status" value="1"/>
</dbReference>
<dbReference type="InterPro" id="IPR036390">
    <property type="entry name" value="WH_DNA-bd_sf"/>
</dbReference>
<dbReference type="PRINTS" id="PR00035">
    <property type="entry name" value="HTHGNTR"/>
</dbReference>
<dbReference type="RefSeq" id="WP_181514819.1">
    <property type="nucleotide sequence ID" value="NZ_JABFUB010000010.1"/>
</dbReference>
<dbReference type="GO" id="GO:0003677">
    <property type="term" value="F:DNA binding"/>
    <property type="evidence" value="ECO:0007669"/>
    <property type="project" value="UniProtKB-KW"/>
</dbReference>
<evidence type="ECO:0000259" key="4">
    <source>
        <dbReference type="PROSITE" id="PS50949"/>
    </source>
</evidence>
<proteinExistence type="predicted"/>
<comment type="caution">
    <text evidence="5">The sequence shown here is derived from an EMBL/GenBank/DDBJ whole genome shotgun (WGS) entry which is preliminary data.</text>
</comment>
<protein>
    <submittedName>
        <fullName evidence="5">Phosphonate metabolism transcriptional regulator PhnF</fullName>
    </submittedName>
</protein>
<reference evidence="5 7" key="2">
    <citation type="submission" date="2020-07" db="EMBL/GenBank/DDBJ databases">
        <title>Identification of Halomonas strains.</title>
        <authorList>
            <person name="Xiao Z."/>
            <person name="Shen J."/>
        </authorList>
    </citation>
    <scope>NUCLEOTIDE SEQUENCE [LARGE SCALE GENOMIC DNA]</scope>
    <source>
        <strain evidence="5 7">DSM 17331</strain>
    </source>
</reference>
<dbReference type="SMART" id="SM00345">
    <property type="entry name" value="HTH_GNTR"/>
    <property type="match status" value="1"/>
</dbReference>
<dbReference type="Pfam" id="PF00392">
    <property type="entry name" value="GntR"/>
    <property type="match status" value="1"/>
</dbReference>
<dbReference type="Proteomes" id="UP000814353">
    <property type="component" value="Unassembled WGS sequence"/>
</dbReference>
<dbReference type="InterPro" id="IPR012702">
    <property type="entry name" value="CP_lyase_PhnF"/>
</dbReference>
<sequence length="244" mass="27608">MSRQKEPPVYRQLADTLTDQVRHDFAAGDLLPSESELAERFGVNRHTVRRALDELVTAGLVTRHQGRGTQVVDRRLDYRLSAGSKVTHNLAELGMPSETHCLSQNLELPPGAIAQRFALQQQGCLLRVETLRYVEGAPLVRISHWFDPRRVPAWRERYRGGSTRAFMDQHYGLRLKRRQARIEALAAGADDSRWLLCAQHAPLLQITSDNIDSTGALVEVSVSRARADRFSYHIDFPDSVKEMS</sequence>
<keyword evidence="2" id="KW-0238">DNA-binding</keyword>
<reference evidence="6 8" key="1">
    <citation type="submission" date="2020-05" db="EMBL/GenBank/DDBJ databases">
        <title>Comparative genomic analysis of denitrifying bacteria from Halomonas genus.</title>
        <authorList>
            <person name="Wang L."/>
            <person name="Shao Z."/>
        </authorList>
    </citation>
    <scope>NUCLEOTIDE SEQUENCE [LARGE SCALE GENOMIC DNA]</scope>
    <source>
        <strain evidence="6 8">DSM 17331</strain>
    </source>
</reference>
<dbReference type="GO" id="GO:0003700">
    <property type="term" value="F:DNA-binding transcription factor activity"/>
    <property type="evidence" value="ECO:0007669"/>
    <property type="project" value="InterPro"/>
</dbReference>
<dbReference type="InterPro" id="IPR000524">
    <property type="entry name" value="Tscrpt_reg_HTH_GntR"/>
</dbReference>
<dbReference type="EMBL" id="JABFUB010000010">
    <property type="protein sequence ID" value="MCG6662512.1"/>
    <property type="molecule type" value="Genomic_DNA"/>
</dbReference>
<evidence type="ECO:0000313" key="6">
    <source>
        <dbReference type="EMBL" id="MCG6662512.1"/>
    </source>
</evidence>
<dbReference type="InterPro" id="IPR036388">
    <property type="entry name" value="WH-like_DNA-bd_sf"/>
</dbReference>
<evidence type="ECO:0000256" key="3">
    <source>
        <dbReference type="ARBA" id="ARBA00023163"/>
    </source>
</evidence>
<keyword evidence="3" id="KW-0804">Transcription</keyword>
<name>A0A7V9W1H2_9GAMM</name>
<gene>
    <name evidence="5" type="primary">phnF</name>
    <name evidence="5" type="ORF">H1D44_10535</name>
    <name evidence="6" type="ORF">HOP48_13260</name>
</gene>
<dbReference type="EMBL" id="JACEFT010000011">
    <property type="protein sequence ID" value="MBA2779340.1"/>
    <property type="molecule type" value="Genomic_DNA"/>
</dbReference>
<dbReference type="NCBIfam" id="TIGR02325">
    <property type="entry name" value="C_P_lyase_phnF"/>
    <property type="match status" value="1"/>
</dbReference>
<dbReference type="AlphaFoldDB" id="A0A7V9W1H2"/>
<dbReference type="Gene3D" id="1.10.10.10">
    <property type="entry name" value="Winged helix-like DNA-binding domain superfamily/Winged helix DNA-binding domain"/>
    <property type="match status" value="1"/>
</dbReference>
<evidence type="ECO:0000313" key="5">
    <source>
        <dbReference type="EMBL" id="MBA2779340.1"/>
    </source>
</evidence>
<dbReference type="PANTHER" id="PTHR44846">
    <property type="entry name" value="MANNOSYL-D-GLYCERATE TRANSPORT/METABOLISM SYSTEM REPRESSOR MNGR-RELATED"/>
    <property type="match status" value="1"/>
</dbReference>
<dbReference type="Proteomes" id="UP000518091">
    <property type="component" value="Unassembled WGS sequence"/>
</dbReference>
<evidence type="ECO:0000256" key="2">
    <source>
        <dbReference type="ARBA" id="ARBA00023125"/>
    </source>
</evidence>
<feature type="domain" description="HTH gntR-type" evidence="4">
    <location>
        <begin position="7"/>
        <end position="74"/>
    </location>
</feature>
<evidence type="ECO:0000256" key="1">
    <source>
        <dbReference type="ARBA" id="ARBA00023015"/>
    </source>
</evidence>
<dbReference type="SUPFAM" id="SSF46785">
    <property type="entry name" value="Winged helix' DNA-binding domain"/>
    <property type="match status" value="1"/>
</dbReference>
<dbReference type="CDD" id="cd07377">
    <property type="entry name" value="WHTH_GntR"/>
    <property type="match status" value="1"/>
</dbReference>
<evidence type="ECO:0000313" key="8">
    <source>
        <dbReference type="Proteomes" id="UP000814353"/>
    </source>
</evidence>
<dbReference type="InterPro" id="IPR011663">
    <property type="entry name" value="UTRA"/>
</dbReference>
<accession>A0A7V9W1H2</accession>
<dbReference type="SMART" id="SM00866">
    <property type="entry name" value="UTRA"/>
    <property type="match status" value="1"/>
</dbReference>
<dbReference type="Gene3D" id="3.40.1410.10">
    <property type="entry name" value="Chorismate lyase-like"/>
    <property type="match status" value="1"/>
</dbReference>
<keyword evidence="8" id="KW-1185">Reference proteome</keyword>
<keyword evidence="1" id="KW-0805">Transcription regulation</keyword>
<dbReference type="PROSITE" id="PS50949">
    <property type="entry name" value="HTH_GNTR"/>
    <property type="match status" value="1"/>
</dbReference>
<dbReference type="InterPro" id="IPR050679">
    <property type="entry name" value="Bact_HTH_transcr_reg"/>
</dbReference>
<organism evidence="5 7">
    <name type="scientific">Billgrantia kenyensis</name>
    <dbReference type="NCBI Taxonomy" id="321266"/>
    <lineage>
        <taxon>Bacteria</taxon>
        <taxon>Pseudomonadati</taxon>
        <taxon>Pseudomonadota</taxon>
        <taxon>Gammaproteobacteria</taxon>
        <taxon>Oceanospirillales</taxon>
        <taxon>Halomonadaceae</taxon>
        <taxon>Billgrantia</taxon>
    </lineage>
</organism>
<evidence type="ECO:0000313" key="7">
    <source>
        <dbReference type="Proteomes" id="UP000518091"/>
    </source>
</evidence>
<dbReference type="SUPFAM" id="SSF64288">
    <property type="entry name" value="Chorismate lyase-like"/>
    <property type="match status" value="1"/>
</dbReference>
<dbReference type="InterPro" id="IPR028978">
    <property type="entry name" value="Chorismate_lyase_/UTRA_dom_sf"/>
</dbReference>
<dbReference type="PANTHER" id="PTHR44846:SF16">
    <property type="entry name" value="TRANSCRIPTIONAL REGULATOR PHNF-RELATED"/>
    <property type="match status" value="1"/>
</dbReference>